<accession>A0A1H3KH39</accession>
<protein>
    <submittedName>
        <fullName evidence="4">Murein DD-endopeptidase MepM and murein hydrolase activator NlpD, contain LysM domain</fullName>
    </submittedName>
</protein>
<name>A0A1H3KH39_9RHOB</name>
<gene>
    <name evidence="4" type="ORF">SAMN05444486_102538</name>
</gene>
<sequence>MTKGFAIKFLAASTALALLAGCDRPLDFDLRGKLGSGADTSDAARSATAERPRPDDRGIISYPNYQVAVAQRGDTLATLANRIGADPVALARYNGIQTGDTLRPGEIIALPSRVAEPSPATGALTTGPIQAPTVDITELAEGAIERAEPANVSPAPQPVATAQQGIEPIRHKVVRGETAYTVARLYNTSVRSLADWNGLDSSFSIREGQFLLIPTPLAEKPVLAKPADQKLAEVPKPGVGSPTPVPPSAVTPLPKDEPTVAAAPASAPTPDLGKTQTAAVSNGKFAYPVRGKIIREYAKGKNDGIDIAAPSGTPIGAAGAGTIAAITSDADQVPIIVVKHPDNLLTVYANVGNITVKKGDSVSRGQKLATVRSGESSYLHFEVRKGFESVDPLPYLQ</sequence>
<dbReference type="EMBL" id="FNPR01000002">
    <property type="protein sequence ID" value="SDY51349.1"/>
    <property type="molecule type" value="Genomic_DNA"/>
</dbReference>
<dbReference type="STRING" id="576131.SAMN05444486_102538"/>
<feature type="region of interest" description="Disordered" evidence="1">
    <location>
        <begin position="37"/>
        <end position="58"/>
    </location>
</feature>
<dbReference type="InterPro" id="IPR016047">
    <property type="entry name" value="M23ase_b-sheet_dom"/>
</dbReference>
<evidence type="ECO:0000313" key="5">
    <source>
        <dbReference type="Proteomes" id="UP000199026"/>
    </source>
</evidence>
<dbReference type="Gene3D" id="3.10.350.10">
    <property type="entry name" value="LysM domain"/>
    <property type="match status" value="2"/>
</dbReference>
<feature type="region of interest" description="Disordered" evidence="1">
    <location>
        <begin position="233"/>
        <end position="276"/>
    </location>
</feature>
<reference evidence="4 5" key="1">
    <citation type="submission" date="2016-10" db="EMBL/GenBank/DDBJ databases">
        <authorList>
            <person name="de Groot N.N."/>
        </authorList>
    </citation>
    <scope>NUCLEOTIDE SEQUENCE [LARGE SCALE GENOMIC DNA]</scope>
    <source>
        <strain evidence="4 5">DSM 24677</strain>
    </source>
</reference>
<dbReference type="PROSITE" id="PS51257">
    <property type="entry name" value="PROKAR_LIPOPROTEIN"/>
    <property type="match status" value="1"/>
</dbReference>
<dbReference type="SUPFAM" id="SSF54106">
    <property type="entry name" value="LysM domain"/>
    <property type="match status" value="1"/>
</dbReference>
<dbReference type="Pfam" id="PF01476">
    <property type="entry name" value="LysM"/>
    <property type="match status" value="2"/>
</dbReference>
<keyword evidence="5" id="KW-1185">Reference proteome</keyword>
<dbReference type="Gene3D" id="2.70.70.10">
    <property type="entry name" value="Glucose Permease (Domain IIA)"/>
    <property type="match status" value="1"/>
</dbReference>
<dbReference type="Proteomes" id="UP000199026">
    <property type="component" value="Unassembled WGS sequence"/>
</dbReference>
<feature type="chain" id="PRO_5011627547" evidence="2">
    <location>
        <begin position="21"/>
        <end position="397"/>
    </location>
</feature>
<proteinExistence type="predicted"/>
<evidence type="ECO:0000256" key="1">
    <source>
        <dbReference type="SAM" id="MobiDB-lite"/>
    </source>
</evidence>
<dbReference type="CDD" id="cd12797">
    <property type="entry name" value="M23_peptidase"/>
    <property type="match status" value="1"/>
</dbReference>
<evidence type="ECO:0000256" key="2">
    <source>
        <dbReference type="SAM" id="SignalP"/>
    </source>
</evidence>
<dbReference type="GeneID" id="78124607"/>
<dbReference type="SMART" id="SM00257">
    <property type="entry name" value="LysM"/>
    <property type="match status" value="2"/>
</dbReference>
<dbReference type="GO" id="GO:0004222">
    <property type="term" value="F:metalloendopeptidase activity"/>
    <property type="evidence" value="ECO:0007669"/>
    <property type="project" value="TreeGrafter"/>
</dbReference>
<dbReference type="InterPro" id="IPR011055">
    <property type="entry name" value="Dup_hybrid_motif"/>
</dbReference>
<dbReference type="CDD" id="cd00118">
    <property type="entry name" value="LysM"/>
    <property type="match status" value="1"/>
</dbReference>
<feature type="signal peptide" evidence="2">
    <location>
        <begin position="1"/>
        <end position="20"/>
    </location>
</feature>
<dbReference type="Pfam" id="PF01551">
    <property type="entry name" value="Peptidase_M23"/>
    <property type="match status" value="1"/>
</dbReference>
<feature type="compositionally biased region" description="Low complexity" evidence="1">
    <location>
        <begin position="250"/>
        <end position="270"/>
    </location>
</feature>
<keyword evidence="2" id="KW-0732">Signal</keyword>
<dbReference type="InterPro" id="IPR018392">
    <property type="entry name" value="LysM"/>
</dbReference>
<feature type="domain" description="LysM" evidence="3">
    <location>
        <begin position="66"/>
        <end position="110"/>
    </location>
</feature>
<dbReference type="SUPFAM" id="SSF51261">
    <property type="entry name" value="Duplicated hybrid motif"/>
    <property type="match status" value="1"/>
</dbReference>
<dbReference type="AlphaFoldDB" id="A0A1H3KH39"/>
<dbReference type="PROSITE" id="PS51782">
    <property type="entry name" value="LYSM"/>
    <property type="match status" value="2"/>
</dbReference>
<organism evidence="4 5">
    <name type="scientific">Lentibacter algarum</name>
    <dbReference type="NCBI Taxonomy" id="576131"/>
    <lineage>
        <taxon>Bacteria</taxon>
        <taxon>Pseudomonadati</taxon>
        <taxon>Pseudomonadota</taxon>
        <taxon>Alphaproteobacteria</taxon>
        <taxon>Rhodobacterales</taxon>
        <taxon>Roseobacteraceae</taxon>
        <taxon>Lentibacter</taxon>
    </lineage>
</organism>
<dbReference type="RefSeq" id="WP_089890491.1">
    <property type="nucleotide sequence ID" value="NZ_CALJFH010000012.1"/>
</dbReference>
<dbReference type="InterPro" id="IPR036779">
    <property type="entry name" value="LysM_dom_sf"/>
</dbReference>
<feature type="compositionally biased region" description="Low complexity" evidence="1">
    <location>
        <begin position="38"/>
        <end position="47"/>
    </location>
</feature>
<evidence type="ECO:0000259" key="3">
    <source>
        <dbReference type="PROSITE" id="PS51782"/>
    </source>
</evidence>
<feature type="domain" description="LysM" evidence="3">
    <location>
        <begin position="169"/>
        <end position="213"/>
    </location>
</feature>
<evidence type="ECO:0000313" key="4">
    <source>
        <dbReference type="EMBL" id="SDY51349.1"/>
    </source>
</evidence>
<keyword evidence="4" id="KW-0378">Hydrolase</keyword>
<dbReference type="PANTHER" id="PTHR21666">
    <property type="entry name" value="PEPTIDASE-RELATED"/>
    <property type="match status" value="1"/>
</dbReference>
<dbReference type="PANTHER" id="PTHR21666:SF270">
    <property type="entry name" value="MUREIN HYDROLASE ACTIVATOR ENVC"/>
    <property type="match status" value="1"/>
</dbReference>
<dbReference type="InterPro" id="IPR050570">
    <property type="entry name" value="Cell_wall_metabolism_enzyme"/>
</dbReference>
<feature type="compositionally biased region" description="Basic and acidic residues" evidence="1">
    <location>
        <begin position="48"/>
        <end position="58"/>
    </location>
</feature>
<dbReference type="OrthoDB" id="9795421at2"/>